<dbReference type="AlphaFoldDB" id="A0A7W7Y4F9"/>
<dbReference type="PROSITE" id="PS51832">
    <property type="entry name" value="HD_GYP"/>
    <property type="match status" value="1"/>
</dbReference>
<dbReference type="Gene3D" id="1.10.3210.10">
    <property type="entry name" value="Hypothetical protein af1432"/>
    <property type="match status" value="1"/>
</dbReference>
<dbReference type="PANTHER" id="PTHR43155:SF2">
    <property type="entry name" value="CYCLIC DI-GMP PHOSPHODIESTERASE PA4108"/>
    <property type="match status" value="1"/>
</dbReference>
<dbReference type="RefSeq" id="WP_183731500.1">
    <property type="nucleotide sequence ID" value="NZ_JACHID010000006.1"/>
</dbReference>
<keyword evidence="3" id="KW-1185">Reference proteome</keyword>
<dbReference type="CDD" id="cd00077">
    <property type="entry name" value="HDc"/>
    <property type="match status" value="1"/>
</dbReference>
<sequence length="328" mass="36036">MHQSGSTNGDSHQRTFTQELAVVREQCENLGSLLQNDYQRVRRGLGIELQLNLVEPHITPLIQSYRSNPRPVLSASCFPNSRLPQQVQHSLRRTLVTIALATHINMDRPEFILEVALASYLADISMAAIPEEIINKPDKLSTDERKVLQNHPSLATKLLRSKDFPSHTLLYILHHHERHNGSGYPAGLKGSKIPFGASLVGICDTYCALTAPRCYRKADNPTQTIVTLLREKGNAHAPKLVDTLVLHLGGFPIGTVVRLSSGEVGVVHRHSPSAPTRPTVAVAQDPGGQLLTPPFLRNLEDEPDVSVARVLDSSKTRLNVLELLSVSG</sequence>
<dbReference type="SUPFAM" id="SSF109604">
    <property type="entry name" value="HD-domain/PDEase-like"/>
    <property type="match status" value="1"/>
</dbReference>
<dbReference type="Proteomes" id="UP000528322">
    <property type="component" value="Unassembled WGS sequence"/>
</dbReference>
<evidence type="ECO:0000259" key="1">
    <source>
        <dbReference type="PROSITE" id="PS51832"/>
    </source>
</evidence>
<accession>A0A7W7Y4F9</accession>
<dbReference type="InterPro" id="IPR037522">
    <property type="entry name" value="HD_GYP_dom"/>
</dbReference>
<proteinExistence type="predicted"/>
<organism evidence="2 3">
    <name type="scientific">Desulfurispira natronophila</name>
    <dbReference type="NCBI Taxonomy" id="682562"/>
    <lineage>
        <taxon>Bacteria</taxon>
        <taxon>Pseudomonadati</taxon>
        <taxon>Chrysiogenota</taxon>
        <taxon>Chrysiogenia</taxon>
        <taxon>Chrysiogenales</taxon>
        <taxon>Chrysiogenaceae</taxon>
        <taxon>Desulfurispira</taxon>
    </lineage>
</organism>
<dbReference type="PANTHER" id="PTHR43155">
    <property type="entry name" value="CYCLIC DI-GMP PHOSPHODIESTERASE PA4108-RELATED"/>
    <property type="match status" value="1"/>
</dbReference>
<name>A0A7W7Y4F9_9BACT</name>
<protein>
    <submittedName>
        <fullName evidence="2">HD-GYP domain-containing protein (C-di-GMP phosphodiesterase class II)</fullName>
    </submittedName>
</protein>
<dbReference type="InterPro" id="IPR003607">
    <property type="entry name" value="HD/PDEase_dom"/>
</dbReference>
<comment type="caution">
    <text evidence="2">The sequence shown here is derived from an EMBL/GenBank/DDBJ whole genome shotgun (WGS) entry which is preliminary data.</text>
</comment>
<feature type="domain" description="HD-GYP" evidence="1">
    <location>
        <begin position="64"/>
        <end position="260"/>
    </location>
</feature>
<evidence type="ECO:0000313" key="2">
    <source>
        <dbReference type="EMBL" id="MBB5021921.1"/>
    </source>
</evidence>
<evidence type="ECO:0000313" key="3">
    <source>
        <dbReference type="Proteomes" id="UP000528322"/>
    </source>
</evidence>
<dbReference type="EMBL" id="JACHID010000006">
    <property type="protein sequence ID" value="MBB5021921.1"/>
    <property type="molecule type" value="Genomic_DNA"/>
</dbReference>
<reference evidence="2 3" key="1">
    <citation type="submission" date="2020-08" db="EMBL/GenBank/DDBJ databases">
        <title>Genomic Encyclopedia of Type Strains, Phase IV (KMG-IV): sequencing the most valuable type-strain genomes for metagenomic binning, comparative biology and taxonomic classification.</title>
        <authorList>
            <person name="Goeker M."/>
        </authorList>
    </citation>
    <scope>NUCLEOTIDE SEQUENCE [LARGE SCALE GENOMIC DNA]</scope>
    <source>
        <strain evidence="2 3">DSM 22071</strain>
    </source>
</reference>
<gene>
    <name evidence="2" type="ORF">HNR37_001235</name>
</gene>
<dbReference type="Pfam" id="PF13487">
    <property type="entry name" value="HD_5"/>
    <property type="match status" value="1"/>
</dbReference>